<dbReference type="OrthoDB" id="7738422at2"/>
<feature type="transmembrane region" description="Helical" evidence="1">
    <location>
        <begin position="200"/>
        <end position="218"/>
    </location>
</feature>
<keyword evidence="1" id="KW-1133">Transmembrane helix</keyword>
<protein>
    <submittedName>
        <fullName evidence="2">Uncharacterized protein</fullName>
    </submittedName>
</protein>
<dbReference type="Proteomes" id="UP000181897">
    <property type="component" value="Chromosome"/>
</dbReference>
<sequence length="278" mass="30134">MIGRMTGAAARGLFVALLVLLPALLLPGVAADSTQISVLVALLAAFLTFVEYNSNFPSIVEFRDAPPFNRLRFVSLFATVLLLSLILRGATEPTLLTGALTSLGTIIGNAVDFPYSPVRLVVLMLHETASPELVATVRTSAGLAYLISLVAMTAFLILVRLMNWPARQGIFNVWVNLPLFDPTVGGDVVYRLQRDARVNIALGFLLPFIIPALVKAAADLIDPITLENPQTLIWTLSAWAFLPASMIMRGLAMGKVADMIEDKRRRAYADADTPFQPA</sequence>
<evidence type="ECO:0000313" key="2">
    <source>
        <dbReference type="EMBL" id="APE42110.1"/>
    </source>
</evidence>
<evidence type="ECO:0000256" key="1">
    <source>
        <dbReference type="SAM" id="Phobius"/>
    </source>
</evidence>
<feature type="transmembrane region" description="Helical" evidence="1">
    <location>
        <begin position="41"/>
        <end position="59"/>
    </location>
</feature>
<accession>A0A1J0WD73</accession>
<dbReference type="STRING" id="1917485.BOO69_00820"/>
<keyword evidence="1" id="KW-0472">Membrane</keyword>
<dbReference type="EMBL" id="CP018076">
    <property type="protein sequence ID" value="APE42110.1"/>
    <property type="molecule type" value="Genomic_DNA"/>
</dbReference>
<feature type="transmembrane region" description="Helical" evidence="1">
    <location>
        <begin position="71"/>
        <end position="90"/>
    </location>
</feature>
<name>A0A1J0WD73_9RHOB</name>
<dbReference type="AlphaFoldDB" id="A0A1J0WD73"/>
<proteinExistence type="predicted"/>
<organism evidence="2 3">
    <name type="scientific">Sulfitobacter alexandrii</name>
    <dbReference type="NCBI Taxonomy" id="1917485"/>
    <lineage>
        <taxon>Bacteria</taxon>
        <taxon>Pseudomonadati</taxon>
        <taxon>Pseudomonadota</taxon>
        <taxon>Alphaproteobacteria</taxon>
        <taxon>Rhodobacterales</taxon>
        <taxon>Roseobacteraceae</taxon>
        <taxon>Sulfitobacter</taxon>
    </lineage>
</organism>
<evidence type="ECO:0000313" key="3">
    <source>
        <dbReference type="Proteomes" id="UP000181897"/>
    </source>
</evidence>
<feature type="transmembrane region" description="Helical" evidence="1">
    <location>
        <begin position="238"/>
        <end position="257"/>
    </location>
</feature>
<gene>
    <name evidence="2" type="ORF">BOO69_00820</name>
</gene>
<keyword evidence="3" id="KW-1185">Reference proteome</keyword>
<keyword evidence="1" id="KW-0812">Transmembrane</keyword>
<reference evidence="2 3" key="1">
    <citation type="submission" date="2016-11" db="EMBL/GenBank/DDBJ databases">
        <title>Complete genome sequence of Sulfitobacter sp. AM1-D1, a toxic bacteria associated with marine dinoflagellate Alexandrium minutum in East China Sea.</title>
        <authorList>
            <person name="Yang Q."/>
            <person name="Zhang X."/>
            <person name="Tian X."/>
        </authorList>
    </citation>
    <scope>NUCLEOTIDE SEQUENCE [LARGE SCALE GENOMIC DNA]</scope>
    <source>
        <strain evidence="2 3">AM1-D1</strain>
    </source>
</reference>
<feature type="transmembrane region" description="Helical" evidence="1">
    <location>
        <begin position="143"/>
        <end position="162"/>
    </location>
</feature>
<dbReference type="KEGG" id="suam:BOO69_00820"/>